<evidence type="ECO:0000256" key="2">
    <source>
        <dbReference type="ARBA" id="ARBA00022723"/>
    </source>
</evidence>
<dbReference type="GO" id="GO:0051539">
    <property type="term" value="F:4 iron, 4 sulfur cluster binding"/>
    <property type="evidence" value="ECO:0007669"/>
    <property type="project" value="UniProtKB-KW"/>
</dbReference>
<dbReference type="GO" id="GO:0016491">
    <property type="term" value="F:oxidoreductase activity"/>
    <property type="evidence" value="ECO:0007669"/>
    <property type="project" value="UniProtKB-KW"/>
</dbReference>
<dbReference type="Pfam" id="PF00384">
    <property type="entry name" value="Molybdopterin"/>
    <property type="match status" value="1"/>
</dbReference>
<dbReference type="GO" id="GO:0043546">
    <property type="term" value="F:molybdopterin cofactor binding"/>
    <property type="evidence" value="ECO:0007669"/>
    <property type="project" value="InterPro"/>
</dbReference>
<dbReference type="Gene3D" id="3.40.50.740">
    <property type="match status" value="1"/>
</dbReference>
<accession>A0A1H9GEK3</accession>
<dbReference type="EMBL" id="FOFS01000007">
    <property type="protein sequence ID" value="SEQ48497.1"/>
    <property type="molecule type" value="Genomic_DNA"/>
</dbReference>
<dbReference type="Pfam" id="PF01568">
    <property type="entry name" value="Molydop_binding"/>
    <property type="match status" value="1"/>
</dbReference>
<dbReference type="SUPFAM" id="SSF50692">
    <property type="entry name" value="ADC-like"/>
    <property type="match status" value="1"/>
</dbReference>
<keyword evidence="1" id="KW-0004">4Fe-4S</keyword>
<keyword evidence="4" id="KW-0408">Iron</keyword>
<gene>
    <name evidence="7" type="ORF">SAMN04488038_10741</name>
</gene>
<dbReference type="Gene3D" id="2.20.25.90">
    <property type="entry name" value="ADC-like domains"/>
    <property type="match status" value="1"/>
</dbReference>
<dbReference type="RefSeq" id="WP_093285248.1">
    <property type="nucleotide sequence ID" value="NZ_FOFS01000007.1"/>
</dbReference>
<dbReference type="SMART" id="SM00926">
    <property type="entry name" value="Molybdop_Fe4S4"/>
    <property type="match status" value="1"/>
</dbReference>
<dbReference type="GO" id="GO:0016020">
    <property type="term" value="C:membrane"/>
    <property type="evidence" value="ECO:0007669"/>
    <property type="project" value="TreeGrafter"/>
</dbReference>
<dbReference type="InterPro" id="IPR006657">
    <property type="entry name" value="MoPterin_dinucl-bd_dom"/>
</dbReference>
<dbReference type="GO" id="GO:1990204">
    <property type="term" value="C:oxidoreductase complex"/>
    <property type="evidence" value="ECO:0007669"/>
    <property type="project" value="UniProtKB-ARBA"/>
</dbReference>
<dbReference type="AlphaFoldDB" id="A0A1H9GEK3"/>
<dbReference type="Gene3D" id="2.40.40.20">
    <property type="match status" value="1"/>
</dbReference>
<dbReference type="PANTHER" id="PTHR43105">
    <property type="entry name" value="RESPIRATORY NITRATE REDUCTASE"/>
    <property type="match status" value="1"/>
</dbReference>
<evidence type="ECO:0000256" key="1">
    <source>
        <dbReference type="ARBA" id="ARBA00022485"/>
    </source>
</evidence>
<dbReference type="InterPro" id="IPR006655">
    <property type="entry name" value="Mopterin_OxRdtase_prok_CS"/>
</dbReference>
<keyword evidence="8" id="KW-1185">Reference proteome</keyword>
<name>A0A1H9GEK3_9GAMM</name>
<dbReference type="GO" id="GO:0045333">
    <property type="term" value="P:cellular respiration"/>
    <property type="evidence" value="ECO:0007669"/>
    <property type="project" value="UniProtKB-ARBA"/>
</dbReference>
<keyword evidence="3" id="KW-0560">Oxidoreductase</keyword>
<dbReference type="InterPro" id="IPR006963">
    <property type="entry name" value="Mopterin_OxRdtase_4Fe-4S_dom"/>
</dbReference>
<dbReference type="PANTHER" id="PTHR43105:SF9">
    <property type="entry name" value="NADPH-FE(3+) OXIDOREDUCTASE SUBUNIT ALPHA"/>
    <property type="match status" value="1"/>
</dbReference>
<dbReference type="Pfam" id="PF04879">
    <property type="entry name" value="Molybdop_Fe4S4"/>
    <property type="match status" value="1"/>
</dbReference>
<dbReference type="PROSITE" id="PS00490">
    <property type="entry name" value="MOLYBDOPTERIN_PROK_2"/>
    <property type="match status" value="1"/>
</dbReference>
<evidence type="ECO:0000256" key="5">
    <source>
        <dbReference type="ARBA" id="ARBA00023014"/>
    </source>
</evidence>
<proteinExistence type="predicted"/>
<dbReference type="SUPFAM" id="SSF53706">
    <property type="entry name" value="Formate dehydrogenase/DMSO reductase, domains 1-3"/>
    <property type="match status" value="1"/>
</dbReference>
<organism evidence="7 8">
    <name type="scientific">Solimonas aquatica</name>
    <dbReference type="NCBI Taxonomy" id="489703"/>
    <lineage>
        <taxon>Bacteria</taxon>
        <taxon>Pseudomonadati</taxon>
        <taxon>Pseudomonadota</taxon>
        <taxon>Gammaproteobacteria</taxon>
        <taxon>Nevskiales</taxon>
        <taxon>Nevskiaceae</taxon>
        <taxon>Solimonas</taxon>
    </lineage>
</organism>
<dbReference type="InterPro" id="IPR006656">
    <property type="entry name" value="Mopterin_OxRdtase"/>
</dbReference>
<keyword evidence="5" id="KW-0411">Iron-sulfur</keyword>
<dbReference type="PROSITE" id="PS51669">
    <property type="entry name" value="4FE4S_MOW_BIS_MGD"/>
    <property type="match status" value="1"/>
</dbReference>
<dbReference type="Proteomes" id="UP000199233">
    <property type="component" value="Unassembled WGS sequence"/>
</dbReference>
<dbReference type="OrthoDB" id="9815647at2"/>
<dbReference type="STRING" id="489703.SAMN04488038_10741"/>
<dbReference type="GO" id="GO:0046872">
    <property type="term" value="F:metal ion binding"/>
    <property type="evidence" value="ECO:0007669"/>
    <property type="project" value="UniProtKB-KW"/>
</dbReference>
<feature type="domain" description="4Fe-4S Mo/W bis-MGD-type" evidence="6">
    <location>
        <begin position="5"/>
        <end position="64"/>
    </location>
</feature>
<evidence type="ECO:0000256" key="4">
    <source>
        <dbReference type="ARBA" id="ARBA00023004"/>
    </source>
</evidence>
<evidence type="ECO:0000313" key="7">
    <source>
        <dbReference type="EMBL" id="SEQ48497.1"/>
    </source>
</evidence>
<evidence type="ECO:0000259" key="6">
    <source>
        <dbReference type="PROSITE" id="PS51669"/>
    </source>
</evidence>
<sequence>MADAEQWHKTACILCSINCGLEVQTGGEDGRRIVKIRGDAEHPASRGYVCEKSQRMDYYQNGADRLRSPMRRRADGSYEAISWEVAIREIAAKFGAIKTQYGKEAVLFYGGGGQGNHVGGMYADSFLKALGNPYRSNALAQEKTGEFWVQGKMLGTGVHPDFEHCEVALFVGKNPWQSHGFARARVLLKEIAKDPARCLIVIDPRRSETAEMADIHLAIKPGTDAWCLAALMAVLVQEDLVARDWLAEHTRGYEAVAPYFSGIDIASYAQACGLAEQQIRDTARRIAGARSVAMMEDLGLQMNRHSTLGSYLQRLIWLSTGHYARPGTNNAPVPFLSLAKASKGETSARRGPRVERRSPVANAKIIIGLVPCNVIPEEILSDHPKRYRAMLIHSGNPVHSLADSQRMREALRALELSVVVDVAMTETAREADYVLPAASQFEKAEATFFNLEFPDNVFHLRQPLFEPLPGTLPEAEIYARLVEAMGELGEADYAPLRRALRFGRLAFALRFMIGTLRNPKLVKYAPVILYRTLGERLPQGMASAAALWGAALLYVQASPATARAAGFGGLLPLAADRLFQAIISQPSGVVYARATHAMSWQAVGHPEHRINLKLDELLAELPKLDAMPPPVDADYPFVLSAGERRSETANTAVRDSSWHKRGVYGSLRINPQDARRLGCADGERLLLRTRRGSAEVIAELSDSLQPGHVSLPNGLGLDYRDASGALLRKGVAPNELTDAQARDPFAGTPWHKHVPARLERVAQALSA</sequence>
<evidence type="ECO:0000313" key="8">
    <source>
        <dbReference type="Proteomes" id="UP000199233"/>
    </source>
</evidence>
<dbReference type="InterPro" id="IPR009010">
    <property type="entry name" value="Asp_de-COase-like_dom_sf"/>
</dbReference>
<dbReference type="Gene3D" id="3.40.228.10">
    <property type="entry name" value="Dimethylsulfoxide Reductase, domain 2"/>
    <property type="match status" value="1"/>
</dbReference>
<reference evidence="8" key="1">
    <citation type="submission" date="2016-10" db="EMBL/GenBank/DDBJ databases">
        <authorList>
            <person name="Varghese N."/>
            <person name="Submissions S."/>
        </authorList>
    </citation>
    <scope>NUCLEOTIDE SEQUENCE [LARGE SCALE GENOMIC DNA]</scope>
    <source>
        <strain evidence="8">DSM 25927</strain>
    </source>
</reference>
<protein>
    <submittedName>
        <fullName evidence="7">Anaerobic selenocysteine-containing dehydrogenase</fullName>
    </submittedName>
</protein>
<keyword evidence="2" id="KW-0479">Metal-binding</keyword>
<dbReference type="InterPro" id="IPR050123">
    <property type="entry name" value="Prok_molybdopt-oxidoreductase"/>
</dbReference>
<evidence type="ECO:0000256" key="3">
    <source>
        <dbReference type="ARBA" id="ARBA00023002"/>
    </source>
</evidence>